<dbReference type="InterPro" id="IPR050523">
    <property type="entry name" value="AKR_Detox_Biosynth"/>
</dbReference>
<dbReference type="Proteomes" id="UP001447516">
    <property type="component" value="Unassembled WGS sequence"/>
</dbReference>
<protein>
    <submittedName>
        <fullName evidence="2">Aldo/keto reductase</fullName>
    </submittedName>
</protein>
<dbReference type="InterPro" id="IPR023210">
    <property type="entry name" value="NADP_OxRdtase_dom"/>
</dbReference>
<dbReference type="Gene3D" id="3.20.20.100">
    <property type="entry name" value="NADP-dependent oxidoreductase domain"/>
    <property type="match status" value="1"/>
</dbReference>
<gene>
    <name evidence="2" type="ORF">AAH991_23195</name>
</gene>
<sequence length="315" mass="34153">MTQVQLALGAMHFGTRLDERASFDLLDRFVAAGGTVIDTADCYAFWADPSGHGGHSERVVGEWLARRPGMRDRVLLSTKAGAEPVGDGEWPANREGLSATAIKAAAEGSLRRLGTDRVDLYWLHMEDRSVPLEETAQALSQLVESGTVARVGASNHALWRVERARRLAGANGWADWTALQLRHSYVKPRPDARVADQGHRFGWVTDEVLDYVASDPTVDLWAYTALLNGGYVREDRPLPEPYDHPGTARRLAVLDEVAAELGVGRNQVVLAWLTGGAPPVTPVVGVSTAGQLEEALAGVALELPGELRRRLDEAA</sequence>
<keyword evidence="3" id="KW-1185">Reference proteome</keyword>
<dbReference type="InterPro" id="IPR036812">
    <property type="entry name" value="NAD(P)_OxRdtase_dom_sf"/>
</dbReference>
<dbReference type="Pfam" id="PF00248">
    <property type="entry name" value="Aldo_ket_red"/>
    <property type="match status" value="1"/>
</dbReference>
<comment type="caution">
    <text evidence="2">The sequence shown here is derived from an EMBL/GenBank/DDBJ whole genome shotgun (WGS) entry which is preliminary data.</text>
</comment>
<dbReference type="SUPFAM" id="SSF51430">
    <property type="entry name" value="NAD(P)-linked oxidoreductase"/>
    <property type="match status" value="1"/>
</dbReference>
<accession>A0ABV0ATN1</accession>
<dbReference type="PANTHER" id="PTHR43364">
    <property type="entry name" value="NADH-SPECIFIC METHYLGLYOXAL REDUCTASE-RELATED"/>
    <property type="match status" value="1"/>
</dbReference>
<dbReference type="RefSeq" id="WP_346227992.1">
    <property type="nucleotide sequence ID" value="NZ_JBDJAW010000020.1"/>
</dbReference>
<dbReference type="PANTHER" id="PTHR43364:SF6">
    <property type="entry name" value="OXIDOREDUCTASE-RELATED"/>
    <property type="match status" value="1"/>
</dbReference>
<dbReference type="EMBL" id="JBDJAW010000020">
    <property type="protein sequence ID" value="MEN3538040.1"/>
    <property type="molecule type" value="Genomic_DNA"/>
</dbReference>
<feature type="domain" description="NADP-dependent oxidoreductase" evidence="1">
    <location>
        <begin position="6"/>
        <end position="314"/>
    </location>
</feature>
<name>A0ABV0ATN1_9ACTN</name>
<evidence type="ECO:0000259" key="1">
    <source>
        <dbReference type="Pfam" id="PF00248"/>
    </source>
</evidence>
<proteinExistence type="predicted"/>
<organism evidence="2 3">
    <name type="scientific">Microbispora maris</name>
    <dbReference type="NCBI Taxonomy" id="3144104"/>
    <lineage>
        <taxon>Bacteria</taxon>
        <taxon>Bacillati</taxon>
        <taxon>Actinomycetota</taxon>
        <taxon>Actinomycetes</taxon>
        <taxon>Streptosporangiales</taxon>
        <taxon>Streptosporangiaceae</taxon>
        <taxon>Microbispora</taxon>
    </lineage>
</organism>
<evidence type="ECO:0000313" key="2">
    <source>
        <dbReference type="EMBL" id="MEN3538040.1"/>
    </source>
</evidence>
<reference evidence="2 3" key="1">
    <citation type="submission" date="2024-05" db="EMBL/GenBank/DDBJ databases">
        <title>Microbispora sp.ZYX-F-249.</title>
        <authorList>
            <person name="Xie H."/>
        </authorList>
    </citation>
    <scope>NUCLEOTIDE SEQUENCE [LARGE SCALE GENOMIC DNA]</scope>
    <source>
        <strain evidence="2 3">ZYX-F-249</strain>
    </source>
</reference>
<evidence type="ECO:0000313" key="3">
    <source>
        <dbReference type="Proteomes" id="UP001447516"/>
    </source>
</evidence>